<sequence length="215" mass="21445">MIMTLAEIADATGGTLHDVPDPQARVTGRSAADSRHVAPGGMFVAVAGTRVDGHDFAAQAIAAGAACVLASHPVGVPAVVTDDVVAALGRLAQHALTRTGAQIIALTGSSGKTSTKDLLAQVLAGHGETVATPGSFNTEIGLPLTVLGAAPSTRYLILEMGASSSAATEMRPSRSSGMVTTSAIVSRQGSSLEWCSNGPMNTTGRSAGGIASVSR</sequence>
<feature type="compositionally biased region" description="Polar residues" evidence="6">
    <location>
        <begin position="195"/>
        <end position="205"/>
    </location>
</feature>
<dbReference type="GO" id="GO:0016881">
    <property type="term" value="F:acid-amino acid ligase activity"/>
    <property type="evidence" value="ECO:0007669"/>
    <property type="project" value="InterPro"/>
</dbReference>
<evidence type="ECO:0000313" key="10">
    <source>
        <dbReference type="Proteomes" id="UP000248544"/>
    </source>
</evidence>
<name>A0A2W2GA09_9ACTN</name>
<dbReference type="EMBL" id="POUA01000334">
    <property type="protein sequence ID" value="PZG31047.1"/>
    <property type="molecule type" value="Genomic_DNA"/>
</dbReference>
<keyword evidence="5" id="KW-0131">Cell cycle</keyword>
<dbReference type="Pfam" id="PF01225">
    <property type="entry name" value="Mur_ligase"/>
    <property type="match status" value="1"/>
</dbReference>
<evidence type="ECO:0000256" key="1">
    <source>
        <dbReference type="ARBA" id="ARBA00022598"/>
    </source>
</evidence>
<evidence type="ECO:0008006" key="11">
    <source>
        <dbReference type="Google" id="ProtNLM"/>
    </source>
</evidence>
<feature type="region of interest" description="Disordered" evidence="6">
    <location>
        <begin position="195"/>
        <end position="215"/>
    </location>
</feature>
<comment type="caution">
    <text evidence="9">The sequence shown here is derived from an EMBL/GenBank/DDBJ whole genome shotgun (WGS) entry which is preliminary data.</text>
</comment>
<evidence type="ECO:0000259" key="8">
    <source>
        <dbReference type="Pfam" id="PF08245"/>
    </source>
</evidence>
<dbReference type="AlphaFoldDB" id="A0A2W2GA09"/>
<dbReference type="InterPro" id="IPR035911">
    <property type="entry name" value="MurE/MurF_N"/>
</dbReference>
<dbReference type="InterPro" id="IPR000713">
    <property type="entry name" value="Mur_ligase_N"/>
</dbReference>
<protein>
    <recommendedName>
        <fullName evidence="11">Mur ligase N-terminal catalytic domain-containing protein</fullName>
    </recommendedName>
</protein>
<dbReference type="Pfam" id="PF08245">
    <property type="entry name" value="Mur_ligase_M"/>
    <property type="match status" value="1"/>
</dbReference>
<evidence type="ECO:0000313" key="9">
    <source>
        <dbReference type="EMBL" id="PZG31047.1"/>
    </source>
</evidence>
<keyword evidence="3" id="KW-0547">Nucleotide-binding</keyword>
<evidence type="ECO:0000256" key="6">
    <source>
        <dbReference type="SAM" id="MobiDB-lite"/>
    </source>
</evidence>
<evidence type="ECO:0000256" key="4">
    <source>
        <dbReference type="ARBA" id="ARBA00022840"/>
    </source>
</evidence>
<feature type="domain" description="Mur ligase N-terminal catalytic" evidence="7">
    <location>
        <begin position="32"/>
        <end position="81"/>
    </location>
</feature>
<gene>
    <name evidence="9" type="ORF">C1I98_30455</name>
</gene>
<evidence type="ECO:0000259" key="7">
    <source>
        <dbReference type="Pfam" id="PF01225"/>
    </source>
</evidence>
<dbReference type="SUPFAM" id="SSF53623">
    <property type="entry name" value="MurD-like peptide ligases, catalytic domain"/>
    <property type="match status" value="1"/>
</dbReference>
<proteinExistence type="predicted"/>
<dbReference type="Gene3D" id="3.40.1390.10">
    <property type="entry name" value="MurE/MurF, N-terminal domain"/>
    <property type="match status" value="1"/>
</dbReference>
<evidence type="ECO:0000256" key="3">
    <source>
        <dbReference type="ARBA" id="ARBA00022741"/>
    </source>
</evidence>
<dbReference type="Gene3D" id="3.40.1190.10">
    <property type="entry name" value="Mur-like, catalytic domain"/>
    <property type="match status" value="1"/>
</dbReference>
<keyword evidence="2" id="KW-0132">Cell division</keyword>
<organism evidence="9 10">
    <name type="scientific">Spongiactinospora gelatinilytica</name>
    <dbReference type="NCBI Taxonomy" id="2666298"/>
    <lineage>
        <taxon>Bacteria</taxon>
        <taxon>Bacillati</taxon>
        <taxon>Actinomycetota</taxon>
        <taxon>Actinomycetes</taxon>
        <taxon>Streptosporangiales</taxon>
        <taxon>Streptosporangiaceae</taxon>
        <taxon>Spongiactinospora</taxon>
    </lineage>
</organism>
<dbReference type="GO" id="GO:0005524">
    <property type="term" value="F:ATP binding"/>
    <property type="evidence" value="ECO:0007669"/>
    <property type="project" value="UniProtKB-KW"/>
</dbReference>
<dbReference type="SUPFAM" id="SSF63418">
    <property type="entry name" value="MurE/MurF N-terminal domain"/>
    <property type="match status" value="1"/>
</dbReference>
<dbReference type="PANTHER" id="PTHR43024:SF1">
    <property type="entry name" value="UDP-N-ACETYLMURAMOYL-TRIPEPTIDE--D-ALANYL-D-ALANINE LIGASE"/>
    <property type="match status" value="1"/>
</dbReference>
<evidence type="ECO:0000256" key="5">
    <source>
        <dbReference type="ARBA" id="ARBA00023306"/>
    </source>
</evidence>
<keyword evidence="4" id="KW-0067">ATP-binding</keyword>
<feature type="domain" description="Mur ligase central" evidence="8">
    <location>
        <begin position="107"/>
        <end position="166"/>
    </location>
</feature>
<dbReference type="InterPro" id="IPR036565">
    <property type="entry name" value="Mur-like_cat_sf"/>
</dbReference>
<accession>A0A2W2GA09</accession>
<evidence type="ECO:0000256" key="2">
    <source>
        <dbReference type="ARBA" id="ARBA00022618"/>
    </source>
</evidence>
<dbReference type="PANTHER" id="PTHR43024">
    <property type="entry name" value="UDP-N-ACETYLMURAMOYL-TRIPEPTIDE--D-ALANYL-D-ALANINE LIGASE"/>
    <property type="match status" value="1"/>
</dbReference>
<dbReference type="GO" id="GO:0051301">
    <property type="term" value="P:cell division"/>
    <property type="evidence" value="ECO:0007669"/>
    <property type="project" value="UniProtKB-KW"/>
</dbReference>
<keyword evidence="10" id="KW-1185">Reference proteome</keyword>
<dbReference type="InterPro" id="IPR013221">
    <property type="entry name" value="Mur_ligase_cen"/>
</dbReference>
<keyword evidence="1" id="KW-0436">Ligase</keyword>
<dbReference type="InterPro" id="IPR051046">
    <property type="entry name" value="MurCDEF_CellWall_CoF430Synth"/>
</dbReference>
<reference evidence="9 10" key="1">
    <citation type="submission" date="2018-01" db="EMBL/GenBank/DDBJ databases">
        <title>Draft genome sequence of Sphaerisporangium sp. 7K107.</title>
        <authorList>
            <person name="Sahin N."/>
            <person name="Saygin H."/>
            <person name="Ay H."/>
        </authorList>
    </citation>
    <scope>NUCLEOTIDE SEQUENCE [LARGE SCALE GENOMIC DNA]</scope>
    <source>
        <strain evidence="9 10">7K107</strain>
    </source>
</reference>
<dbReference type="Proteomes" id="UP000248544">
    <property type="component" value="Unassembled WGS sequence"/>
</dbReference>